<reference evidence="2" key="1">
    <citation type="submission" date="2009-01" db="EMBL/GenBank/DDBJ databases">
        <title>Complete sequence of chromosome 3 of Burkholderia sp. 383.</title>
        <authorList>
            <consortium name="US DOE Joint Genome Institute"/>
            <person name="Copeland A."/>
            <person name="Lucas S."/>
            <person name="Lapidus A."/>
            <person name="Barry K."/>
            <person name="Detter J.C."/>
            <person name="Glavina T."/>
            <person name="Hammon N."/>
            <person name="Israni S."/>
            <person name="Pitluck S."/>
            <person name="Chain P."/>
            <person name="Malfatti S."/>
            <person name="Shin M."/>
            <person name="Vergez L."/>
            <person name="Schmutz J."/>
            <person name="Larimer F."/>
            <person name="Land M."/>
            <person name="Kyrpides N."/>
            <person name="Lykidis A."/>
            <person name="Richardson P."/>
        </authorList>
    </citation>
    <scope>NUCLEOTIDE SEQUENCE</scope>
    <source>
        <strain evidence="2">383</strain>
    </source>
</reference>
<evidence type="ECO:0000256" key="1">
    <source>
        <dbReference type="SAM" id="MobiDB-lite"/>
    </source>
</evidence>
<name>Q39MY3_BURL3</name>
<keyword evidence="3" id="KW-1185">Reference proteome</keyword>
<dbReference type="HOGENOM" id="CLU_2205060_0_0_4"/>
<dbReference type="EMBL" id="CP000150">
    <property type="protein sequence ID" value="ABB06183.1"/>
    <property type="molecule type" value="Genomic_DNA"/>
</dbReference>
<sequence length="107" mass="11949">MNEHKNSGDAFHESPPANVGRSGDWLNRAAAARAHAANGIRVTRFPARPFLDRSRRSRRCPRERVPLIRRNEAADRRRERIRVVRVKRQSGKPDGASADAYGAVPAG</sequence>
<dbReference type="PATRIC" id="fig|482957.22.peg.7700"/>
<dbReference type="AlphaFoldDB" id="Q39MY3"/>
<gene>
    <name evidence="2" type="ordered locus">Bcep18194_C7139</name>
</gene>
<proteinExistence type="predicted"/>
<feature type="region of interest" description="Disordered" evidence="1">
    <location>
        <begin position="85"/>
        <end position="107"/>
    </location>
</feature>
<dbReference type="KEGG" id="bur:Bcep18194_C7139"/>
<feature type="compositionally biased region" description="Basic and acidic residues" evidence="1">
    <location>
        <begin position="1"/>
        <end position="12"/>
    </location>
</feature>
<accession>Q39MY3</accession>
<feature type="region of interest" description="Disordered" evidence="1">
    <location>
        <begin position="1"/>
        <end position="23"/>
    </location>
</feature>
<dbReference type="Proteomes" id="UP000002705">
    <property type="component" value="Chromosome 3"/>
</dbReference>
<evidence type="ECO:0000313" key="2">
    <source>
        <dbReference type="EMBL" id="ABB06183.1"/>
    </source>
</evidence>
<protein>
    <submittedName>
        <fullName evidence="2">Uncharacterized protein</fullName>
    </submittedName>
</protein>
<organism evidence="2 3">
    <name type="scientific">Burkholderia lata (strain ATCC 17760 / DSM 23089 / LMG 22485 / NCIMB 9086 / R18194 / 383)</name>
    <dbReference type="NCBI Taxonomy" id="482957"/>
    <lineage>
        <taxon>Bacteria</taxon>
        <taxon>Pseudomonadati</taxon>
        <taxon>Pseudomonadota</taxon>
        <taxon>Betaproteobacteria</taxon>
        <taxon>Burkholderiales</taxon>
        <taxon>Burkholderiaceae</taxon>
        <taxon>Burkholderia</taxon>
        <taxon>Burkholderia cepacia complex</taxon>
    </lineage>
</organism>
<evidence type="ECO:0000313" key="3">
    <source>
        <dbReference type="Proteomes" id="UP000002705"/>
    </source>
</evidence>